<comment type="caution">
    <text evidence="1">The sequence shown here is derived from an EMBL/GenBank/DDBJ whole genome shotgun (WGS) entry which is preliminary data.</text>
</comment>
<reference evidence="1" key="1">
    <citation type="journal article" date="2019" name="bioRxiv">
        <title>The Genome of the Zebra Mussel, Dreissena polymorpha: A Resource for Invasive Species Research.</title>
        <authorList>
            <person name="McCartney M.A."/>
            <person name="Auch B."/>
            <person name="Kono T."/>
            <person name="Mallez S."/>
            <person name="Zhang Y."/>
            <person name="Obille A."/>
            <person name="Becker A."/>
            <person name="Abrahante J.E."/>
            <person name="Garbe J."/>
            <person name="Badalamenti J.P."/>
            <person name="Herman A."/>
            <person name="Mangelson H."/>
            <person name="Liachko I."/>
            <person name="Sullivan S."/>
            <person name="Sone E.D."/>
            <person name="Koren S."/>
            <person name="Silverstein K.A.T."/>
            <person name="Beckman K.B."/>
            <person name="Gohl D.M."/>
        </authorList>
    </citation>
    <scope>NUCLEOTIDE SEQUENCE</scope>
    <source>
        <strain evidence="1">Duluth1</strain>
        <tissue evidence="1">Whole animal</tissue>
    </source>
</reference>
<name>A0A9D4FPA8_DREPO</name>
<keyword evidence="2" id="KW-1185">Reference proteome</keyword>
<evidence type="ECO:0000313" key="1">
    <source>
        <dbReference type="EMBL" id="KAH3802914.1"/>
    </source>
</evidence>
<accession>A0A9D4FPA8</accession>
<protein>
    <submittedName>
        <fullName evidence="1">Uncharacterized protein</fullName>
    </submittedName>
</protein>
<proteinExistence type="predicted"/>
<reference evidence="1" key="2">
    <citation type="submission" date="2020-11" db="EMBL/GenBank/DDBJ databases">
        <authorList>
            <person name="McCartney M.A."/>
            <person name="Auch B."/>
            <person name="Kono T."/>
            <person name="Mallez S."/>
            <person name="Becker A."/>
            <person name="Gohl D.M."/>
            <person name="Silverstein K.A.T."/>
            <person name="Koren S."/>
            <person name="Bechman K.B."/>
            <person name="Herman A."/>
            <person name="Abrahante J.E."/>
            <person name="Garbe J."/>
        </authorList>
    </citation>
    <scope>NUCLEOTIDE SEQUENCE</scope>
    <source>
        <strain evidence="1">Duluth1</strain>
        <tissue evidence="1">Whole animal</tissue>
    </source>
</reference>
<evidence type="ECO:0000313" key="2">
    <source>
        <dbReference type="Proteomes" id="UP000828390"/>
    </source>
</evidence>
<gene>
    <name evidence="1" type="ORF">DPMN_156611</name>
</gene>
<sequence>MASTSSKRKLNLEDNEVIDCKKKKNNQKFKTTVTEKYSCLTRSLQENASCIAISVAAIFHVPIED</sequence>
<dbReference type="AlphaFoldDB" id="A0A9D4FPA8"/>
<dbReference type="EMBL" id="JAIWYP010000007">
    <property type="protein sequence ID" value="KAH3802914.1"/>
    <property type="molecule type" value="Genomic_DNA"/>
</dbReference>
<dbReference type="Proteomes" id="UP000828390">
    <property type="component" value="Unassembled WGS sequence"/>
</dbReference>
<organism evidence="1 2">
    <name type="scientific">Dreissena polymorpha</name>
    <name type="common">Zebra mussel</name>
    <name type="synonym">Mytilus polymorpha</name>
    <dbReference type="NCBI Taxonomy" id="45954"/>
    <lineage>
        <taxon>Eukaryota</taxon>
        <taxon>Metazoa</taxon>
        <taxon>Spiralia</taxon>
        <taxon>Lophotrochozoa</taxon>
        <taxon>Mollusca</taxon>
        <taxon>Bivalvia</taxon>
        <taxon>Autobranchia</taxon>
        <taxon>Heteroconchia</taxon>
        <taxon>Euheterodonta</taxon>
        <taxon>Imparidentia</taxon>
        <taxon>Neoheterodontei</taxon>
        <taxon>Myida</taxon>
        <taxon>Dreissenoidea</taxon>
        <taxon>Dreissenidae</taxon>
        <taxon>Dreissena</taxon>
    </lineage>
</organism>